<comment type="subcellular location">
    <subcellularLocation>
        <location evidence="1">Membrane</location>
        <topology evidence="1">Multi-pass membrane protein</topology>
    </subcellularLocation>
</comment>
<evidence type="ECO:0000259" key="7">
    <source>
        <dbReference type="Pfam" id="PF04138"/>
    </source>
</evidence>
<proteinExistence type="inferred from homology"/>
<evidence type="ECO:0000256" key="4">
    <source>
        <dbReference type="ARBA" id="ARBA00022989"/>
    </source>
</evidence>
<keyword evidence="3 6" id="KW-0812">Transmembrane</keyword>
<comment type="caution">
    <text evidence="8">The sequence shown here is derived from an EMBL/GenBank/DDBJ whole genome shotgun (WGS) entry which is preliminary data.</text>
</comment>
<feature type="transmembrane region" description="Helical" evidence="6">
    <location>
        <begin position="75"/>
        <end position="99"/>
    </location>
</feature>
<dbReference type="RefSeq" id="WP_307405183.1">
    <property type="nucleotide sequence ID" value="NZ_JAUSUR010000001.1"/>
</dbReference>
<evidence type="ECO:0000256" key="2">
    <source>
        <dbReference type="ARBA" id="ARBA00009399"/>
    </source>
</evidence>
<organism evidence="8 9">
    <name type="scientific">Breznakia pachnodae</name>
    <dbReference type="NCBI Taxonomy" id="265178"/>
    <lineage>
        <taxon>Bacteria</taxon>
        <taxon>Bacillati</taxon>
        <taxon>Bacillota</taxon>
        <taxon>Erysipelotrichia</taxon>
        <taxon>Erysipelotrichales</taxon>
        <taxon>Erysipelotrichaceae</taxon>
        <taxon>Breznakia</taxon>
    </lineage>
</organism>
<evidence type="ECO:0000256" key="6">
    <source>
        <dbReference type="SAM" id="Phobius"/>
    </source>
</evidence>
<protein>
    <submittedName>
        <fullName evidence="8">Flippase GtrA</fullName>
    </submittedName>
</protein>
<dbReference type="EMBL" id="JAUSUR010000001">
    <property type="protein sequence ID" value="MDQ0359785.1"/>
    <property type="molecule type" value="Genomic_DNA"/>
</dbReference>
<dbReference type="PANTHER" id="PTHR38459">
    <property type="entry name" value="PROPHAGE BACTOPRENOL-LINKED GLUCOSE TRANSLOCASE HOMOLOG"/>
    <property type="match status" value="1"/>
</dbReference>
<sequence>MYQKNKEIINYIIFGVLTTAVNWVIYTITTNIIGIDINIANIIAWFGAVLFAYVTNKLFVFESKKWDVTLVMKELSLFFGSRVLSGIVEIGGFSLLVFIGMDQTMFGIKGFVAKAFISVFVIVLNYVFSKLLVFKKDKADDSLSQ</sequence>
<evidence type="ECO:0000256" key="3">
    <source>
        <dbReference type="ARBA" id="ARBA00022692"/>
    </source>
</evidence>
<feature type="domain" description="GtrA/DPMS transmembrane" evidence="7">
    <location>
        <begin position="11"/>
        <end position="134"/>
    </location>
</feature>
<dbReference type="Pfam" id="PF04138">
    <property type="entry name" value="GtrA_DPMS_TM"/>
    <property type="match status" value="1"/>
</dbReference>
<feature type="transmembrane region" description="Helical" evidence="6">
    <location>
        <begin position="111"/>
        <end position="128"/>
    </location>
</feature>
<comment type="similarity">
    <text evidence="2">Belongs to the GtrA family.</text>
</comment>
<reference evidence="8 9" key="1">
    <citation type="submission" date="2023-07" db="EMBL/GenBank/DDBJ databases">
        <title>Genomic Encyclopedia of Type Strains, Phase IV (KMG-IV): sequencing the most valuable type-strain genomes for metagenomic binning, comparative biology and taxonomic classification.</title>
        <authorList>
            <person name="Goeker M."/>
        </authorList>
    </citation>
    <scope>NUCLEOTIDE SEQUENCE [LARGE SCALE GENOMIC DNA]</scope>
    <source>
        <strain evidence="8 9">DSM 16784</strain>
    </source>
</reference>
<accession>A0ABU0DYS9</accession>
<name>A0ABU0DYS9_9FIRM</name>
<feature type="transmembrane region" description="Helical" evidence="6">
    <location>
        <begin position="7"/>
        <end position="26"/>
    </location>
</feature>
<feature type="transmembrane region" description="Helical" evidence="6">
    <location>
        <begin position="32"/>
        <end position="54"/>
    </location>
</feature>
<keyword evidence="5 6" id="KW-0472">Membrane</keyword>
<dbReference type="Proteomes" id="UP001230220">
    <property type="component" value="Unassembled WGS sequence"/>
</dbReference>
<dbReference type="PANTHER" id="PTHR38459:SF5">
    <property type="entry name" value="CELL WALL TEICHOIC ACID GLYCOSYLATION PROTEIN GTCA"/>
    <property type="match status" value="1"/>
</dbReference>
<evidence type="ECO:0000256" key="1">
    <source>
        <dbReference type="ARBA" id="ARBA00004141"/>
    </source>
</evidence>
<keyword evidence="9" id="KW-1185">Reference proteome</keyword>
<evidence type="ECO:0000313" key="9">
    <source>
        <dbReference type="Proteomes" id="UP001230220"/>
    </source>
</evidence>
<evidence type="ECO:0000256" key="5">
    <source>
        <dbReference type="ARBA" id="ARBA00023136"/>
    </source>
</evidence>
<dbReference type="InterPro" id="IPR051401">
    <property type="entry name" value="GtrA_CellWall_Glycosyl"/>
</dbReference>
<evidence type="ECO:0000313" key="8">
    <source>
        <dbReference type="EMBL" id="MDQ0359785.1"/>
    </source>
</evidence>
<gene>
    <name evidence="8" type="ORF">J2S15_000516</name>
</gene>
<keyword evidence="4 6" id="KW-1133">Transmembrane helix</keyword>
<dbReference type="InterPro" id="IPR007267">
    <property type="entry name" value="GtrA_DPMS_TM"/>
</dbReference>